<accession>A0A5C4RDD7</accession>
<dbReference type="AlphaFoldDB" id="A0A5C4RDD7"/>
<organism evidence="1 2">
    <name type="scientific">Photorhabdus luminescens subsp. sonorensis</name>
    <dbReference type="NCBI Taxonomy" id="1173677"/>
    <lineage>
        <taxon>Bacteria</taxon>
        <taxon>Pseudomonadati</taxon>
        <taxon>Pseudomonadota</taxon>
        <taxon>Gammaproteobacteria</taxon>
        <taxon>Enterobacterales</taxon>
        <taxon>Morganellaceae</taxon>
        <taxon>Photorhabdus</taxon>
    </lineage>
</organism>
<dbReference type="Proteomes" id="UP000307592">
    <property type="component" value="Unassembled WGS sequence"/>
</dbReference>
<reference evidence="1 2" key="1">
    <citation type="submission" date="2019-01" db="EMBL/GenBank/DDBJ databases">
        <title>Draft genome assembly of Photorhabdus luminescens subsp. sonorensis Caborca.</title>
        <authorList>
            <person name="Duong D.A."/>
            <person name="Espinosa-Artiles P."/>
            <person name="Orozco R.A."/>
            <person name="Molnar I."/>
            <person name="Stock P."/>
        </authorList>
    </citation>
    <scope>NUCLEOTIDE SEQUENCE [LARGE SCALE GENOMIC DNA]</scope>
    <source>
        <strain evidence="1 2">Caborca</strain>
    </source>
</reference>
<sequence>MAISPSHKLGQLIGNILKNLFVPLLQNIANKTGLYLDIVGQPRKARKGKKITWEDTYGNTHDMDFVFEYSGSATTLGRPVAFIESAWRLH</sequence>
<dbReference type="EMBL" id="SBIJ01000076">
    <property type="protein sequence ID" value="TNH41657.1"/>
    <property type="molecule type" value="Genomic_DNA"/>
</dbReference>
<protein>
    <submittedName>
        <fullName evidence="1">Uncharacterized protein</fullName>
    </submittedName>
</protein>
<evidence type="ECO:0000313" key="1">
    <source>
        <dbReference type="EMBL" id="TNH41657.1"/>
    </source>
</evidence>
<proteinExistence type="predicted"/>
<evidence type="ECO:0000313" key="2">
    <source>
        <dbReference type="Proteomes" id="UP000307592"/>
    </source>
</evidence>
<comment type="caution">
    <text evidence="1">The sequence shown here is derived from an EMBL/GenBank/DDBJ whole genome shotgun (WGS) entry which is preliminary data.</text>
</comment>
<name>A0A5C4RDD7_PHOLU</name>
<dbReference type="RefSeq" id="WP_139657119.1">
    <property type="nucleotide sequence ID" value="NZ_CAWOQH010000206.1"/>
</dbReference>
<gene>
    <name evidence="1" type="ORF">EP164_21340</name>
</gene>